<keyword evidence="2" id="KW-0812">Transmembrane</keyword>
<sequence length="203" mass="22301">MDEVKRAVEYPYVIRVFVTMMAVGAVYLLMVIAYAVVTRGHQNMVVFTVLAAVWFVFLFGGTKIMPAMLMRRFYDRVMRGGVLCDVYPAGFPDTKTAILIDARLSDAQAAYVHDATVSWLGRLAADPAARAQAGDLFSDGRIRSADEFAGPGARGGFLVDEDKDPNQGWRLILPEPSPRDPRRPYANGLVVQVKTPSLESAGQ</sequence>
<evidence type="ECO:0000313" key="4">
    <source>
        <dbReference type="Proteomes" id="UP000037594"/>
    </source>
</evidence>
<dbReference type="PATRIC" id="fig|451644.5.peg.4536"/>
<dbReference type="Proteomes" id="UP000037594">
    <property type="component" value="Unassembled WGS sequence"/>
</dbReference>
<evidence type="ECO:0000256" key="2">
    <source>
        <dbReference type="SAM" id="Phobius"/>
    </source>
</evidence>
<keyword evidence="2" id="KW-0472">Membrane</keyword>
<comment type="caution">
    <text evidence="3">The sequence shown here is derived from an EMBL/GenBank/DDBJ whole genome shotgun (WGS) entry which is preliminary data.</text>
</comment>
<organism evidence="3 4">
    <name type="scientific">Mycolicibacterium conceptionense</name>
    <dbReference type="NCBI Taxonomy" id="451644"/>
    <lineage>
        <taxon>Bacteria</taxon>
        <taxon>Bacillati</taxon>
        <taxon>Actinomycetota</taxon>
        <taxon>Actinomycetes</taxon>
        <taxon>Mycobacteriales</taxon>
        <taxon>Mycobacteriaceae</taxon>
        <taxon>Mycolicibacterium</taxon>
    </lineage>
</organism>
<keyword evidence="2" id="KW-1133">Transmembrane helix</keyword>
<dbReference type="EMBL" id="LFOD01000023">
    <property type="protein sequence ID" value="KMV16197.1"/>
    <property type="molecule type" value="Genomic_DNA"/>
</dbReference>
<reference evidence="3 4" key="1">
    <citation type="submission" date="2015-06" db="EMBL/GenBank/DDBJ databases">
        <title>Genome sequence of Mycobacterium conceptionense strain MLE.</title>
        <authorList>
            <person name="Greninger A.L."/>
            <person name="Cunningham G."/>
            <person name="Chiu C.Y."/>
            <person name="Miller S."/>
        </authorList>
    </citation>
    <scope>NUCLEOTIDE SEQUENCE [LARGE SCALE GENOMIC DNA]</scope>
    <source>
        <strain evidence="3 4">MLE</strain>
    </source>
</reference>
<dbReference type="AlphaFoldDB" id="A0A0J8U580"/>
<feature type="transmembrane region" description="Helical" evidence="2">
    <location>
        <begin position="43"/>
        <end position="62"/>
    </location>
</feature>
<proteinExistence type="predicted"/>
<evidence type="ECO:0000313" key="3">
    <source>
        <dbReference type="EMBL" id="KMV16197.1"/>
    </source>
</evidence>
<feature type="region of interest" description="Disordered" evidence="1">
    <location>
        <begin position="153"/>
        <end position="203"/>
    </location>
</feature>
<feature type="compositionally biased region" description="Polar residues" evidence="1">
    <location>
        <begin position="194"/>
        <end position="203"/>
    </location>
</feature>
<accession>A0A0J8U580</accession>
<feature type="transmembrane region" description="Helical" evidence="2">
    <location>
        <begin position="12"/>
        <end position="37"/>
    </location>
</feature>
<gene>
    <name evidence="3" type="ORF">ACT17_21955</name>
</gene>
<evidence type="ECO:0000256" key="1">
    <source>
        <dbReference type="SAM" id="MobiDB-lite"/>
    </source>
</evidence>
<name>A0A0J8U580_9MYCO</name>
<protein>
    <submittedName>
        <fullName evidence="3">Uncharacterized protein</fullName>
    </submittedName>
</protein>